<organism evidence="5 6">
    <name type="scientific">Priestia megaterium (strain WSH-002)</name>
    <name type="common">Bacillus megaterium</name>
    <dbReference type="NCBI Taxonomy" id="1006007"/>
    <lineage>
        <taxon>Bacteria</taxon>
        <taxon>Bacillati</taxon>
        <taxon>Bacillota</taxon>
        <taxon>Bacilli</taxon>
        <taxon>Bacillales</taxon>
        <taxon>Bacillaceae</taxon>
        <taxon>Priestia</taxon>
    </lineage>
</organism>
<dbReference type="PANTHER" id="PTHR22893:SF91">
    <property type="entry name" value="NADPH DEHYDROGENASE 2-RELATED"/>
    <property type="match status" value="1"/>
</dbReference>
<evidence type="ECO:0000256" key="1">
    <source>
        <dbReference type="ARBA" id="ARBA00001917"/>
    </source>
</evidence>
<dbReference type="CDD" id="cd02933">
    <property type="entry name" value="OYE_like_FMN"/>
    <property type="match status" value="1"/>
</dbReference>
<dbReference type="InterPro" id="IPR045247">
    <property type="entry name" value="Oye-like"/>
</dbReference>
<dbReference type="SUPFAM" id="SSF51395">
    <property type="entry name" value="FMN-linked oxidoreductases"/>
    <property type="match status" value="1"/>
</dbReference>
<protein>
    <submittedName>
        <fullName evidence="5">NADH-dependent flavin oxidoreductase, Oye</fullName>
    </submittedName>
</protein>
<reference evidence="5 6" key="1">
    <citation type="journal article" date="2011" name="J. Bacteriol.">
        <title>Complete genome sequence of the industrial strain Bacillus megaterium WSH-002.</title>
        <authorList>
            <person name="Liu L."/>
            <person name="Li Y."/>
            <person name="Zhang J."/>
            <person name="Zou W."/>
            <person name="Zhou Z."/>
            <person name="Liu J."/>
            <person name="Li X."/>
            <person name="Wang L."/>
            <person name="Chen J."/>
        </authorList>
    </citation>
    <scope>NUCLEOTIDE SEQUENCE [LARGE SCALE GENOMIC DNA]</scope>
    <source>
        <strain evidence="5 6">WSH-002</strain>
    </source>
</reference>
<comment type="similarity">
    <text evidence="2">Belongs to the NADH:flavin oxidoreductase/NADH oxidase family.</text>
</comment>
<accession>A0A8D3WY40</accession>
<sequence>MSKFEKLFEPTNIEAFDLQTRTAMAPMTRCFADPETGVVGQDVVDYYRRRAKDGIGLIISEGIVISERAKGNPGVPGIYTQEQIDSWKPVTEAVHKEGGTIIAQIWHVGRLSHPELINGHKPQAPSAIAAQGQVPRFRKPYEEPEEMSKEDIKEVVGQYAQAAKNAIEAGFDGVEIHGAHGYLIDQFNSDWSNKRTDEYGGDLSQRLTFMKEVISAVIDAIGKERVVIRFSPHKLDKPDYRWDDTEKAIQTYTEAFKETGIEIIHPSMLDFYEDVQNGQNLYEITRKYWDGPIIGVGDLTPESAEKALQAGWIDVAAIGRPLISNPDYLQRIKNDDALVEYDAKKTFTRAYLKKAETKIF</sequence>
<proteinExistence type="inferred from homology"/>
<dbReference type="PANTHER" id="PTHR22893">
    <property type="entry name" value="NADH OXIDOREDUCTASE-RELATED"/>
    <property type="match status" value="1"/>
</dbReference>
<dbReference type="FunFam" id="3.20.20.70:FF:000059">
    <property type="entry name" value="N-ethylmaleimide reductase, FMN-linked"/>
    <property type="match status" value="1"/>
</dbReference>
<gene>
    <name evidence="5" type="ORF">BMWSH_2063</name>
</gene>
<dbReference type="Proteomes" id="UP000001283">
    <property type="component" value="Chromosome"/>
</dbReference>
<dbReference type="GO" id="GO:0005829">
    <property type="term" value="C:cytosol"/>
    <property type="evidence" value="ECO:0007669"/>
    <property type="project" value="UniProtKB-ARBA"/>
</dbReference>
<dbReference type="AlphaFoldDB" id="A0A8D3WY40"/>
<evidence type="ECO:0000256" key="3">
    <source>
        <dbReference type="ARBA" id="ARBA00023002"/>
    </source>
</evidence>
<evidence type="ECO:0000313" key="6">
    <source>
        <dbReference type="Proteomes" id="UP000001283"/>
    </source>
</evidence>
<dbReference type="InterPro" id="IPR001155">
    <property type="entry name" value="OxRdtase_FMN_N"/>
</dbReference>
<dbReference type="Pfam" id="PF00724">
    <property type="entry name" value="Oxidored_FMN"/>
    <property type="match status" value="1"/>
</dbReference>
<evidence type="ECO:0000256" key="2">
    <source>
        <dbReference type="ARBA" id="ARBA00005979"/>
    </source>
</evidence>
<dbReference type="Gene3D" id="3.20.20.70">
    <property type="entry name" value="Aldolase class I"/>
    <property type="match status" value="1"/>
</dbReference>
<comment type="cofactor">
    <cofactor evidence="1">
        <name>FMN</name>
        <dbReference type="ChEBI" id="CHEBI:58210"/>
    </cofactor>
</comment>
<evidence type="ECO:0000313" key="5">
    <source>
        <dbReference type="EMBL" id="AEN88945.1"/>
    </source>
</evidence>
<feature type="domain" description="NADH:flavin oxidoreductase/NADH oxidase N-terminal" evidence="4">
    <location>
        <begin position="6"/>
        <end position="335"/>
    </location>
</feature>
<evidence type="ECO:0000259" key="4">
    <source>
        <dbReference type="Pfam" id="PF00724"/>
    </source>
</evidence>
<dbReference type="GO" id="GO:0010181">
    <property type="term" value="F:FMN binding"/>
    <property type="evidence" value="ECO:0007669"/>
    <property type="project" value="InterPro"/>
</dbReference>
<name>A0A8D3WY40_PRIMW</name>
<keyword evidence="3" id="KW-0560">Oxidoreductase</keyword>
<dbReference type="EMBL" id="CP003017">
    <property type="protein sequence ID" value="AEN88945.1"/>
    <property type="molecule type" value="Genomic_DNA"/>
</dbReference>
<dbReference type="GO" id="GO:0016628">
    <property type="term" value="F:oxidoreductase activity, acting on the CH-CH group of donors, NAD or NADP as acceptor"/>
    <property type="evidence" value="ECO:0007669"/>
    <property type="project" value="UniProtKB-ARBA"/>
</dbReference>
<dbReference type="InterPro" id="IPR013785">
    <property type="entry name" value="Aldolase_TIM"/>
</dbReference>
<dbReference type="KEGG" id="bmh:BMWSH_2063"/>